<feature type="signal peptide" evidence="3">
    <location>
        <begin position="1"/>
        <end position="18"/>
    </location>
</feature>
<dbReference type="Proteomes" id="UP000261600">
    <property type="component" value="Unplaced"/>
</dbReference>
<accession>A0A3Q3JWM0</accession>
<dbReference type="SMART" id="SM00134">
    <property type="entry name" value="LU"/>
    <property type="match status" value="1"/>
</dbReference>
<dbReference type="SUPFAM" id="SSF57302">
    <property type="entry name" value="Snake toxin-like"/>
    <property type="match status" value="1"/>
</dbReference>
<dbReference type="STRING" id="43700.ENSMALP00000019637"/>
<sequence>MLLLTLIFGIVLLPKGYTLKCYQCAPGLTGTCTETTMQCPSSAYQCGAVRLISYAGNVRLWYFVLYRTYCNRFALALVLHPTLCRSALKNYPGTSSANGKKCFACDGQNCNTLLNCQDNEDHCIKTTVAVGGEKVTMKGCASTSICSNPQISQVSGVIGAEVSCCQGDYCNSASSTRAGLLLVTPLIHSVLFS</sequence>
<protein>
    <recommendedName>
        <fullName evidence="4">UPAR/Ly6 domain-containing protein</fullName>
    </recommendedName>
</protein>
<keyword evidence="2" id="KW-0964">Secreted</keyword>
<dbReference type="InterPro" id="IPR050918">
    <property type="entry name" value="CNF-like_PLA2_Inhibitor"/>
</dbReference>
<dbReference type="Ensembl" id="ENSMALT00000020026.1">
    <property type="protein sequence ID" value="ENSMALP00000019637.1"/>
    <property type="gene ID" value="ENSMALG00000013713.1"/>
</dbReference>
<keyword evidence="6" id="KW-1185">Reference proteome</keyword>
<reference evidence="5" key="1">
    <citation type="submission" date="2025-08" db="UniProtKB">
        <authorList>
            <consortium name="Ensembl"/>
        </authorList>
    </citation>
    <scope>IDENTIFICATION</scope>
</reference>
<organism evidence="5 6">
    <name type="scientific">Monopterus albus</name>
    <name type="common">Swamp eel</name>
    <dbReference type="NCBI Taxonomy" id="43700"/>
    <lineage>
        <taxon>Eukaryota</taxon>
        <taxon>Metazoa</taxon>
        <taxon>Chordata</taxon>
        <taxon>Craniata</taxon>
        <taxon>Vertebrata</taxon>
        <taxon>Euteleostomi</taxon>
        <taxon>Actinopterygii</taxon>
        <taxon>Neopterygii</taxon>
        <taxon>Teleostei</taxon>
        <taxon>Neoteleostei</taxon>
        <taxon>Acanthomorphata</taxon>
        <taxon>Anabantaria</taxon>
        <taxon>Synbranchiformes</taxon>
        <taxon>Synbranchidae</taxon>
        <taxon>Monopterus</taxon>
    </lineage>
</organism>
<dbReference type="PANTHER" id="PTHR20914">
    <property type="entry name" value="LY6/PLAUR DOMAIN-CONTAINING PROTEIN 8"/>
    <property type="match status" value="1"/>
</dbReference>
<proteinExistence type="predicted"/>
<dbReference type="AlphaFoldDB" id="A0A3Q3JWM0"/>
<dbReference type="PANTHER" id="PTHR20914:SF9">
    <property type="entry name" value="COILED, ISOFORM A"/>
    <property type="match status" value="1"/>
</dbReference>
<evidence type="ECO:0000313" key="6">
    <source>
        <dbReference type="Proteomes" id="UP000261600"/>
    </source>
</evidence>
<evidence type="ECO:0000259" key="4">
    <source>
        <dbReference type="SMART" id="SM00134"/>
    </source>
</evidence>
<dbReference type="InterPro" id="IPR016054">
    <property type="entry name" value="LY6_UPA_recep-like"/>
</dbReference>
<reference evidence="5" key="2">
    <citation type="submission" date="2025-09" db="UniProtKB">
        <authorList>
            <consortium name="Ensembl"/>
        </authorList>
    </citation>
    <scope>IDENTIFICATION</scope>
</reference>
<evidence type="ECO:0000256" key="3">
    <source>
        <dbReference type="SAM" id="SignalP"/>
    </source>
</evidence>
<dbReference type="Pfam" id="PF00021">
    <property type="entry name" value="UPAR_LY6"/>
    <property type="match status" value="2"/>
</dbReference>
<dbReference type="InterPro" id="IPR045860">
    <property type="entry name" value="Snake_toxin-like_sf"/>
</dbReference>
<evidence type="ECO:0000313" key="5">
    <source>
        <dbReference type="Ensembl" id="ENSMALP00000019637.1"/>
    </source>
</evidence>
<comment type="subcellular location">
    <subcellularLocation>
        <location evidence="1">Secreted</location>
    </subcellularLocation>
</comment>
<feature type="domain" description="UPAR/Ly6" evidence="4">
    <location>
        <begin position="101"/>
        <end position="182"/>
    </location>
</feature>
<dbReference type="Gene3D" id="2.10.60.10">
    <property type="entry name" value="CD59"/>
    <property type="match status" value="1"/>
</dbReference>
<dbReference type="GO" id="GO:0005576">
    <property type="term" value="C:extracellular region"/>
    <property type="evidence" value="ECO:0007669"/>
    <property type="project" value="UniProtKB-SubCell"/>
</dbReference>
<keyword evidence="3" id="KW-0732">Signal</keyword>
<evidence type="ECO:0000256" key="1">
    <source>
        <dbReference type="ARBA" id="ARBA00004613"/>
    </source>
</evidence>
<evidence type="ECO:0000256" key="2">
    <source>
        <dbReference type="ARBA" id="ARBA00022525"/>
    </source>
</evidence>
<name>A0A3Q3JWM0_MONAL</name>
<feature type="chain" id="PRO_5018698137" description="UPAR/Ly6 domain-containing protein" evidence="3">
    <location>
        <begin position="19"/>
        <end position="193"/>
    </location>
</feature>